<keyword evidence="2" id="KW-1185">Reference proteome</keyword>
<evidence type="ECO:0000313" key="1">
    <source>
        <dbReference type="EMBL" id="CAK9053585.1"/>
    </source>
</evidence>
<sequence>MPASGRRKTPQRLQSREAFACPEAAARVESLLAAGLKPWRTSTNLQIAPLAWSLGPVARLPYVERSAWTILDRFQIKERRHLIQFVRTSAAECRRRPVRLSLAEIQPEIRCSQRPRL</sequence>
<evidence type="ECO:0000313" key="2">
    <source>
        <dbReference type="Proteomes" id="UP001642484"/>
    </source>
</evidence>
<dbReference type="EMBL" id="CAXAMN010019002">
    <property type="protein sequence ID" value="CAK9053585.1"/>
    <property type="molecule type" value="Genomic_DNA"/>
</dbReference>
<name>A0ABP0MU85_9DINO</name>
<protein>
    <submittedName>
        <fullName evidence="1">Uncharacterized protein</fullName>
    </submittedName>
</protein>
<dbReference type="Proteomes" id="UP001642484">
    <property type="component" value="Unassembled WGS sequence"/>
</dbReference>
<reference evidence="1 2" key="1">
    <citation type="submission" date="2024-02" db="EMBL/GenBank/DDBJ databases">
        <authorList>
            <person name="Chen Y."/>
            <person name="Shah S."/>
            <person name="Dougan E. K."/>
            <person name="Thang M."/>
            <person name="Chan C."/>
        </authorList>
    </citation>
    <scope>NUCLEOTIDE SEQUENCE [LARGE SCALE GENOMIC DNA]</scope>
</reference>
<organism evidence="1 2">
    <name type="scientific">Durusdinium trenchii</name>
    <dbReference type="NCBI Taxonomy" id="1381693"/>
    <lineage>
        <taxon>Eukaryota</taxon>
        <taxon>Sar</taxon>
        <taxon>Alveolata</taxon>
        <taxon>Dinophyceae</taxon>
        <taxon>Suessiales</taxon>
        <taxon>Symbiodiniaceae</taxon>
        <taxon>Durusdinium</taxon>
    </lineage>
</organism>
<proteinExistence type="predicted"/>
<gene>
    <name evidence="1" type="ORF">CCMP2556_LOCUS26920</name>
</gene>
<accession>A0ABP0MU85</accession>
<comment type="caution">
    <text evidence="1">The sequence shown here is derived from an EMBL/GenBank/DDBJ whole genome shotgun (WGS) entry which is preliminary data.</text>
</comment>